<dbReference type="InterPro" id="IPR050412">
    <property type="entry name" value="Ig-like_Receptors_ImmuneReg"/>
</dbReference>
<evidence type="ECO:0000256" key="10">
    <source>
        <dbReference type="ARBA" id="ARBA00023319"/>
    </source>
</evidence>
<dbReference type="SMART" id="SM00409">
    <property type="entry name" value="IG"/>
    <property type="match status" value="3"/>
</dbReference>
<dbReference type="GO" id="GO:0007166">
    <property type="term" value="P:cell surface receptor signaling pathway"/>
    <property type="evidence" value="ECO:0007669"/>
    <property type="project" value="UniProtKB-ARBA"/>
</dbReference>
<keyword evidence="3" id="KW-0812">Transmembrane</keyword>
<evidence type="ECO:0000256" key="1">
    <source>
        <dbReference type="ARBA" id="ARBA00004162"/>
    </source>
</evidence>
<evidence type="ECO:0000256" key="2">
    <source>
        <dbReference type="ARBA" id="ARBA00022475"/>
    </source>
</evidence>
<dbReference type="InterPro" id="IPR007110">
    <property type="entry name" value="Ig-like_dom"/>
</dbReference>
<evidence type="ECO:0000256" key="6">
    <source>
        <dbReference type="ARBA" id="ARBA00022989"/>
    </source>
</evidence>
<accession>G7NN70</accession>
<dbReference type="InterPro" id="IPR036179">
    <property type="entry name" value="Ig-like_dom_sf"/>
</dbReference>
<dbReference type="Pfam" id="PF13895">
    <property type="entry name" value="Ig_2"/>
    <property type="match status" value="1"/>
</dbReference>
<feature type="domain" description="Ig-like" evidence="11">
    <location>
        <begin position="14"/>
        <end position="89"/>
    </location>
</feature>
<feature type="non-terminal residue" evidence="12">
    <location>
        <position position="332"/>
    </location>
</feature>
<dbReference type="SUPFAM" id="SSF48726">
    <property type="entry name" value="Immunoglobulin"/>
    <property type="match status" value="3"/>
</dbReference>
<dbReference type="PANTHER" id="PTHR11738">
    <property type="entry name" value="MHC CLASS I NK CELL RECEPTOR"/>
    <property type="match status" value="1"/>
</dbReference>
<dbReference type="GO" id="GO:0005886">
    <property type="term" value="C:plasma membrane"/>
    <property type="evidence" value="ECO:0007669"/>
    <property type="project" value="UniProtKB-SubCell"/>
</dbReference>
<evidence type="ECO:0000256" key="4">
    <source>
        <dbReference type="ARBA" id="ARBA00022729"/>
    </source>
</evidence>
<keyword evidence="8" id="KW-1015">Disulfide bond</keyword>
<keyword evidence="9" id="KW-0325">Glycoprotein</keyword>
<evidence type="ECO:0000256" key="5">
    <source>
        <dbReference type="ARBA" id="ARBA00022737"/>
    </source>
</evidence>
<sequence>GQGRSVDSSLWFLPGILPKPSLWAEPGSVISWGSSVTLWCQGTLDTQGYHLTKEGSTMTWHQQSPPEPRNKTNFFIPSMREHYAGTYRCHYLSSAGWSELSDPLELVVTGVSRKPSLLTPQGPVVAPGENLALQCRSDVGYDRFALYKEGERDLLQGSGQQPQAGLSQANFTLGPVRVSHGGQYRCYGAHNLSSEWSAPSDPLDILIAGQIPDRPFLSVQPGPTVASGKNVTLLCQSRSPMDTFLLTKEGAAHPPLRLRSEHQAHQHQAEFPMGPVTSAHAGTYRCYSSHRFFPYLLSHPSDPLELVVSGEGPDLVLSELKGSAQALPPAEL</sequence>
<dbReference type="PROSITE" id="PS50835">
    <property type="entry name" value="IG_LIKE"/>
    <property type="match status" value="2"/>
</dbReference>
<dbReference type="FunFam" id="2.60.40.10:FF:000049">
    <property type="entry name" value="Leukocyte immunoglobulin-like receptor subfamily B member 1"/>
    <property type="match status" value="3"/>
</dbReference>
<dbReference type="InterPro" id="IPR013783">
    <property type="entry name" value="Ig-like_fold"/>
</dbReference>
<feature type="non-terminal residue" evidence="12">
    <location>
        <position position="1"/>
    </location>
</feature>
<gene>
    <name evidence="12" type="ORF">EGK_11051</name>
</gene>
<dbReference type="Proteomes" id="UP000013456">
    <property type="component" value="Chromosome 19"/>
</dbReference>
<proteinExistence type="predicted"/>
<evidence type="ECO:0000256" key="7">
    <source>
        <dbReference type="ARBA" id="ARBA00023136"/>
    </source>
</evidence>
<dbReference type="CDD" id="cd16843">
    <property type="entry name" value="IgC2_D1_D2_LILR_KIR_like"/>
    <property type="match status" value="1"/>
</dbReference>
<comment type="subcellular location">
    <subcellularLocation>
        <location evidence="1">Cell membrane</location>
        <topology evidence="1">Single-pass membrane protein</topology>
    </subcellularLocation>
</comment>
<organism evidence="12">
    <name type="scientific">Macaca mulatta</name>
    <name type="common">Rhesus macaque</name>
    <dbReference type="NCBI Taxonomy" id="9544"/>
    <lineage>
        <taxon>Eukaryota</taxon>
        <taxon>Metazoa</taxon>
        <taxon>Chordata</taxon>
        <taxon>Craniata</taxon>
        <taxon>Vertebrata</taxon>
        <taxon>Euteleostomi</taxon>
        <taxon>Mammalia</taxon>
        <taxon>Eutheria</taxon>
        <taxon>Euarchontoglires</taxon>
        <taxon>Primates</taxon>
        <taxon>Haplorrhini</taxon>
        <taxon>Catarrhini</taxon>
        <taxon>Cercopithecidae</taxon>
        <taxon>Cercopithecinae</taxon>
        <taxon>Macaca</taxon>
    </lineage>
</organism>
<protein>
    <recommendedName>
        <fullName evidence="11">Ig-like domain-containing protein</fullName>
    </recommendedName>
</protein>
<evidence type="ECO:0000313" key="12">
    <source>
        <dbReference type="EMBL" id="EHH30392.1"/>
    </source>
</evidence>
<dbReference type="AlphaFoldDB" id="G7NN70"/>
<name>G7NN70_MACMU</name>
<dbReference type="Gene3D" id="2.60.40.10">
    <property type="entry name" value="Immunoglobulins"/>
    <property type="match status" value="3"/>
</dbReference>
<evidence type="ECO:0000259" key="11">
    <source>
        <dbReference type="PROSITE" id="PS50835"/>
    </source>
</evidence>
<keyword evidence="10" id="KW-0393">Immunoglobulin domain</keyword>
<feature type="domain" description="Ig-like" evidence="11">
    <location>
        <begin position="215"/>
        <end position="309"/>
    </location>
</feature>
<dbReference type="InterPro" id="IPR013151">
    <property type="entry name" value="Immunoglobulin_dom"/>
</dbReference>
<dbReference type="PANTHER" id="PTHR11738:SF179">
    <property type="entry name" value="LEUKOCYTE IMMUNOGLOBULIN-LIKE RECEPTOR SUBFAMILY A MEMBER 5"/>
    <property type="match status" value="1"/>
</dbReference>
<dbReference type="InterPro" id="IPR003599">
    <property type="entry name" value="Ig_sub"/>
</dbReference>
<evidence type="ECO:0000256" key="9">
    <source>
        <dbReference type="ARBA" id="ARBA00023180"/>
    </source>
</evidence>
<dbReference type="Pfam" id="PF00047">
    <property type="entry name" value="ig"/>
    <property type="match status" value="2"/>
</dbReference>
<evidence type="ECO:0000256" key="8">
    <source>
        <dbReference type="ARBA" id="ARBA00023157"/>
    </source>
</evidence>
<dbReference type="MEROPS" id="I43.001"/>
<dbReference type="SMART" id="SM00408">
    <property type="entry name" value="IGc2"/>
    <property type="match status" value="3"/>
</dbReference>
<dbReference type="EMBL" id="CM001271">
    <property type="protein sequence ID" value="EHH30392.1"/>
    <property type="molecule type" value="Genomic_DNA"/>
</dbReference>
<reference evidence="12" key="1">
    <citation type="journal article" date="2011" name="Nat. Biotechnol.">
        <title>Genome sequencing and comparison of two nonhuman primate animal models, the cynomolgus and Chinese rhesus macaques.</title>
        <authorList>
            <person name="Yan G."/>
            <person name="Zhang G."/>
            <person name="Fang X."/>
            <person name="Zhang Y."/>
            <person name="Li C."/>
            <person name="Ling F."/>
            <person name="Cooper D.N."/>
            <person name="Li Q."/>
            <person name="Li Y."/>
            <person name="van Gool A.J."/>
            <person name="Du H."/>
            <person name="Chen J."/>
            <person name="Chen R."/>
            <person name="Zhang P."/>
            <person name="Huang Z."/>
            <person name="Thompson J.R."/>
            <person name="Meng Y."/>
            <person name="Bai Y."/>
            <person name="Wang J."/>
            <person name="Zhuo M."/>
            <person name="Wang T."/>
            <person name="Huang Y."/>
            <person name="Wei L."/>
            <person name="Li J."/>
            <person name="Wang Z."/>
            <person name="Hu H."/>
            <person name="Yang P."/>
            <person name="Le L."/>
            <person name="Stenson P.D."/>
            <person name="Li B."/>
            <person name="Liu X."/>
            <person name="Ball E.V."/>
            <person name="An N."/>
            <person name="Huang Q."/>
            <person name="Zhang Y."/>
            <person name="Fan W."/>
            <person name="Zhang X."/>
            <person name="Li Y."/>
            <person name="Wang W."/>
            <person name="Katze M.G."/>
            <person name="Su B."/>
            <person name="Nielsen R."/>
            <person name="Yang H."/>
            <person name="Wang J."/>
            <person name="Wang X."/>
            <person name="Wang J."/>
        </authorList>
    </citation>
    <scope>NUCLEOTIDE SEQUENCE [LARGE SCALE GENOMIC DNA]</scope>
    <source>
        <strain evidence="12">CR-5</strain>
    </source>
</reference>
<keyword evidence="5" id="KW-0677">Repeat</keyword>
<keyword evidence="2" id="KW-1003">Cell membrane</keyword>
<evidence type="ECO:0000256" key="3">
    <source>
        <dbReference type="ARBA" id="ARBA00022692"/>
    </source>
</evidence>
<keyword evidence="6" id="KW-1133">Transmembrane helix</keyword>
<dbReference type="InterPro" id="IPR003598">
    <property type="entry name" value="Ig_sub2"/>
</dbReference>
<keyword evidence="7" id="KW-0472">Membrane</keyword>
<keyword evidence="4" id="KW-0732">Signal</keyword>